<dbReference type="PANTHER" id="PTHR13014">
    <property type="entry name" value="MITOCHONDRIAL 28S RIBOSOMAL PROTEIN S30/P52 PRO-APOTOTIC PROTEIN"/>
    <property type="match status" value="1"/>
</dbReference>
<evidence type="ECO:0000256" key="3">
    <source>
        <dbReference type="ARBA" id="ARBA00023128"/>
    </source>
</evidence>
<feature type="compositionally biased region" description="Basic and acidic residues" evidence="5">
    <location>
        <begin position="282"/>
        <end position="295"/>
    </location>
</feature>
<reference evidence="6" key="1">
    <citation type="submission" date="2021-12" db="EMBL/GenBank/DDBJ databases">
        <authorList>
            <person name="King R."/>
        </authorList>
    </citation>
    <scope>NUCLEOTIDE SEQUENCE</scope>
</reference>
<comment type="subcellular location">
    <subcellularLocation>
        <location evidence="1">Mitochondrion</location>
    </subcellularLocation>
</comment>
<dbReference type="Pfam" id="PF07147">
    <property type="entry name" value="PDCD9"/>
    <property type="match status" value="1"/>
</dbReference>
<keyword evidence="7" id="KW-1185">Reference proteome</keyword>
<keyword evidence="2" id="KW-0689">Ribosomal protein</keyword>
<accession>A0A9P0AB44</accession>
<dbReference type="GO" id="GO:0006412">
    <property type="term" value="P:translation"/>
    <property type="evidence" value="ECO:0007669"/>
    <property type="project" value="InterPro"/>
</dbReference>
<gene>
    <name evidence="6" type="ORF">BEMITA_LOCUS8237</name>
</gene>
<dbReference type="EMBL" id="OU963865">
    <property type="protein sequence ID" value="CAH0389407.1"/>
    <property type="molecule type" value="Genomic_DNA"/>
</dbReference>
<evidence type="ECO:0000256" key="5">
    <source>
        <dbReference type="SAM" id="MobiDB-lite"/>
    </source>
</evidence>
<evidence type="ECO:0000313" key="6">
    <source>
        <dbReference type="EMBL" id="CAH0389407.1"/>
    </source>
</evidence>
<dbReference type="AlphaFoldDB" id="A0A9P0AB44"/>
<keyword evidence="3" id="KW-0496">Mitochondrion</keyword>
<feature type="region of interest" description="Disordered" evidence="5">
    <location>
        <begin position="282"/>
        <end position="308"/>
    </location>
</feature>
<evidence type="ECO:0000256" key="4">
    <source>
        <dbReference type="ARBA" id="ARBA00023274"/>
    </source>
</evidence>
<protein>
    <recommendedName>
        <fullName evidence="8">28S ribosomal protein S30, mitochondrial</fullName>
    </recommendedName>
</protein>
<evidence type="ECO:0000256" key="1">
    <source>
        <dbReference type="ARBA" id="ARBA00004173"/>
    </source>
</evidence>
<sequence length="599" mass="70304">MLSKHYFSKLISLKHVPCSQLSAPTSRLRSTTSSEYTSTPNYPPIYSLEPKAVTKRLIESGADKLKKVPTVEEKLLALNVPRYWGWDSVMVNEGNLPYDFLPFAQHITRTRMIEVDSLPVPLPSETLQQVMKTVKDQLEKIIVFELCHRNHKFLLVEDPLDLTEMRLNELYGKALIEQINRCILSNFAPHVPHLVDLLVDFEPRHEAFWCVGGFYPSEEDKWYQRYLNKFWERSNDNLDDPMDRWIQYIGSPVLAVRSRFPLDPIAPFPGPTIEDTAVKPVEEVPHSEKDGEKPSQKPTEIAAGDKTPTERTFEIPSYKYDPRITHGLEIKRQYGLNIPGFFANDRHEFGFLSYHRRNHMLGRPPNFGVEHDEALHAQAILASYSWLLGQACYQGFSTYNDPTYPLTAQTVITDGRLWSFYAYQLNTTTLYHDHIDTNPHQNVCYGLKTTELYHSIEDGKVKGWNEKALETLFSFYLNKCRVREGVQMKPYLDPQTPLVECIEDDEKRNWLDKHNKYFIRRPPKYGWVPQIYEWEKIYRIDNDTMPMSARHKFYQKGENPMKDDTWINRHERKYIPKPLRKEGAYRRKYEKTFWPDALV</sequence>
<organism evidence="6 7">
    <name type="scientific">Bemisia tabaci</name>
    <name type="common">Sweetpotato whitefly</name>
    <name type="synonym">Aleurodes tabaci</name>
    <dbReference type="NCBI Taxonomy" id="7038"/>
    <lineage>
        <taxon>Eukaryota</taxon>
        <taxon>Metazoa</taxon>
        <taxon>Ecdysozoa</taxon>
        <taxon>Arthropoda</taxon>
        <taxon>Hexapoda</taxon>
        <taxon>Insecta</taxon>
        <taxon>Pterygota</taxon>
        <taxon>Neoptera</taxon>
        <taxon>Paraneoptera</taxon>
        <taxon>Hemiptera</taxon>
        <taxon>Sternorrhyncha</taxon>
        <taxon>Aleyrodoidea</taxon>
        <taxon>Aleyrodidae</taxon>
        <taxon>Aleyrodinae</taxon>
        <taxon>Bemisia</taxon>
    </lineage>
</organism>
<dbReference type="GO" id="GO:0005762">
    <property type="term" value="C:mitochondrial large ribosomal subunit"/>
    <property type="evidence" value="ECO:0007669"/>
    <property type="project" value="TreeGrafter"/>
</dbReference>
<proteinExistence type="predicted"/>
<dbReference type="GO" id="GO:0003735">
    <property type="term" value="F:structural constituent of ribosome"/>
    <property type="evidence" value="ECO:0007669"/>
    <property type="project" value="InterPro"/>
</dbReference>
<evidence type="ECO:0008006" key="8">
    <source>
        <dbReference type="Google" id="ProtNLM"/>
    </source>
</evidence>
<dbReference type="InterPro" id="IPR010793">
    <property type="entry name" value="Ribosomal_mL37/mL65"/>
</dbReference>
<evidence type="ECO:0000313" key="7">
    <source>
        <dbReference type="Proteomes" id="UP001152759"/>
    </source>
</evidence>
<dbReference type="PANTHER" id="PTHR13014:SF3">
    <property type="entry name" value="LARGE RIBOSOMAL SUBUNIT PROTEIN ML65"/>
    <property type="match status" value="1"/>
</dbReference>
<evidence type="ECO:0000256" key="2">
    <source>
        <dbReference type="ARBA" id="ARBA00022980"/>
    </source>
</evidence>
<dbReference type="Proteomes" id="UP001152759">
    <property type="component" value="Chromosome 4"/>
</dbReference>
<keyword evidence="4" id="KW-0687">Ribonucleoprotein</keyword>
<dbReference type="InterPro" id="IPR039982">
    <property type="entry name" value="Ribosomal_mL65"/>
</dbReference>
<name>A0A9P0AB44_BEMTA</name>
<dbReference type="KEGG" id="btab:109034100"/>